<comment type="function">
    <text evidence="9">Catalyzes the first step in the biosynthesis of ornithine lipids, which are phosphorus-free membrane lipids. Catalyzes the 3-hydroxyacyl-acyl carrier protein-dependent acylation of ornithine to form lyso-ornithine lipid (LOL).</text>
</comment>
<comment type="similarity">
    <text evidence="6">Belongs to the acetyltransferase family. OlsB subfamily.</text>
</comment>
<dbReference type="GO" id="GO:0043810">
    <property type="term" value="F:ornithine-acyl [acyl carrier protein] N-acyltransferase activity"/>
    <property type="evidence" value="ECO:0007669"/>
    <property type="project" value="UniProtKB-EC"/>
</dbReference>
<dbReference type="InterPro" id="IPR052351">
    <property type="entry name" value="Ornithine_N-alpha-AT"/>
</dbReference>
<evidence type="ECO:0000256" key="2">
    <source>
        <dbReference type="ARBA" id="ARBA00022516"/>
    </source>
</evidence>
<evidence type="ECO:0000256" key="8">
    <source>
        <dbReference type="ARBA" id="ARBA00039866"/>
    </source>
</evidence>
<evidence type="ECO:0000256" key="5">
    <source>
        <dbReference type="ARBA" id="ARBA00023315"/>
    </source>
</evidence>
<name>A0A2G4YUJ6_9PROT</name>
<accession>A0A2G4YUJ6</accession>
<dbReference type="PANTHER" id="PTHR37323:SF1">
    <property type="entry name" value="L-ORNITHINE N(ALPHA)-ACYLTRANSFERASE"/>
    <property type="match status" value="1"/>
</dbReference>
<evidence type="ECO:0000256" key="6">
    <source>
        <dbReference type="ARBA" id="ARBA00038095"/>
    </source>
</evidence>
<evidence type="ECO:0000256" key="9">
    <source>
        <dbReference type="ARBA" id="ARBA00045724"/>
    </source>
</evidence>
<evidence type="ECO:0000313" key="11">
    <source>
        <dbReference type="EMBL" id="PHZ85995.1"/>
    </source>
</evidence>
<keyword evidence="4" id="KW-0443">Lipid metabolism</keyword>
<dbReference type="AlphaFoldDB" id="A0A2G4YUJ6"/>
<dbReference type="InterPro" id="IPR016181">
    <property type="entry name" value="Acyl_CoA_acyltransferase"/>
</dbReference>
<gene>
    <name evidence="11" type="ORF">CRD36_04805</name>
</gene>
<dbReference type="GO" id="GO:0006629">
    <property type="term" value="P:lipid metabolic process"/>
    <property type="evidence" value="ECO:0007669"/>
    <property type="project" value="UniProtKB-KW"/>
</dbReference>
<evidence type="ECO:0000256" key="3">
    <source>
        <dbReference type="ARBA" id="ARBA00022679"/>
    </source>
</evidence>
<evidence type="ECO:0000256" key="1">
    <source>
        <dbReference type="ARBA" id="ARBA00005189"/>
    </source>
</evidence>
<keyword evidence="5" id="KW-0012">Acyltransferase</keyword>
<dbReference type="EMBL" id="PDEM01000009">
    <property type="protein sequence ID" value="PHZ85995.1"/>
    <property type="molecule type" value="Genomic_DNA"/>
</dbReference>
<dbReference type="Proteomes" id="UP000229730">
    <property type="component" value="Unassembled WGS sequence"/>
</dbReference>
<evidence type="ECO:0000256" key="7">
    <source>
        <dbReference type="ARBA" id="ARBA00039058"/>
    </source>
</evidence>
<evidence type="ECO:0000256" key="10">
    <source>
        <dbReference type="ARBA" id="ARBA00047785"/>
    </source>
</evidence>
<comment type="caution">
    <text evidence="11">The sequence shown here is derived from an EMBL/GenBank/DDBJ whole genome shotgun (WGS) entry which is preliminary data.</text>
</comment>
<dbReference type="OrthoDB" id="9787072at2"/>
<reference evidence="11 12" key="1">
    <citation type="submission" date="2017-10" db="EMBL/GenBank/DDBJ databases">
        <title>Frigbacter circumglobatus gen. nov. sp. nov., isolated from sediment cultured in situ.</title>
        <authorList>
            <person name="Zhao Z."/>
        </authorList>
    </citation>
    <scope>NUCLEOTIDE SEQUENCE [LARGE SCALE GENOMIC DNA]</scope>
    <source>
        <strain evidence="11 12">ZYL</strain>
    </source>
</reference>
<comment type="catalytic activity">
    <reaction evidence="10">
        <text>a (3R)-hydroxyacyl-[ACP] + L-ornithine = a lyso-ornithine lipid + holo-[ACP] + H(+)</text>
        <dbReference type="Rhea" id="RHEA:20633"/>
        <dbReference type="Rhea" id="RHEA-COMP:9685"/>
        <dbReference type="Rhea" id="RHEA-COMP:9945"/>
        <dbReference type="ChEBI" id="CHEBI:15378"/>
        <dbReference type="ChEBI" id="CHEBI:46911"/>
        <dbReference type="ChEBI" id="CHEBI:64479"/>
        <dbReference type="ChEBI" id="CHEBI:78827"/>
        <dbReference type="ChEBI" id="CHEBI:138482"/>
        <dbReference type="EC" id="2.3.2.30"/>
    </reaction>
    <physiologicalReaction direction="left-to-right" evidence="10">
        <dbReference type="Rhea" id="RHEA:20634"/>
    </physiologicalReaction>
</comment>
<dbReference type="EC" id="2.3.2.30" evidence="7"/>
<dbReference type="InParanoid" id="A0A2G4YUJ6"/>
<comment type="pathway">
    <text evidence="1">Lipid metabolism.</text>
</comment>
<evidence type="ECO:0000256" key="4">
    <source>
        <dbReference type="ARBA" id="ARBA00023098"/>
    </source>
</evidence>
<dbReference type="RefSeq" id="WP_099471579.1">
    <property type="nucleotide sequence ID" value="NZ_CP041025.1"/>
</dbReference>
<protein>
    <recommendedName>
        <fullName evidence="8">L-ornithine N(alpha)-acyltransferase</fullName>
        <ecNumber evidence="7">2.3.2.30</ecNumber>
    </recommendedName>
</protein>
<dbReference type="Pfam" id="PF13444">
    <property type="entry name" value="Acetyltransf_5"/>
    <property type="match status" value="1"/>
</dbReference>
<dbReference type="Gene3D" id="3.40.630.30">
    <property type="match status" value="1"/>
</dbReference>
<organism evidence="11 12">
    <name type="scientific">Paremcibacter congregatus</name>
    <dbReference type="NCBI Taxonomy" id="2043170"/>
    <lineage>
        <taxon>Bacteria</taxon>
        <taxon>Pseudomonadati</taxon>
        <taxon>Pseudomonadota</taxon>
        <taxon>Alphaproteobacteria</taxon>
        <taxon>Emcibacterales</taxon>
        <taxon>Emcibacteraceae</taxon>
        <taxon>Paremcibacter</taxon>
    </lineage>
</organism>
<keyword evidence="12" id="KW-1185">Reference proteome</keyword>
<keyword evidence="2" id="KW-0444">Lipid biosynthesis</keyword>
<sequence length="278" mass="31755">MAREKINMSGLDKPGAIFVKAGDIEIRLANSETELLAAQKLRYQVFYKEMHAKPTGEMEKLGRDYDDFDLVCDHLLAFDTSKTGDDAVIATYRLLREEKIDGIQNFYSSQEFDLSNMDKKPFRDRMAGRQGLELGRSCVREAYRSNNIIQLMWKAIIVYITHHKVGCLFGCASLAGVIQGDLELPLSYLYHKYKTPDDINIPALPERFQKMDYYPADYEGLSKAKRQLAPLVRGYAALGCYIGDGAVIDEQFNTTDVFILLFTDRLRERNPQMFDGIE</sequence>
<evidence type="ECO:0000313" key="12">
    <source>
        <dbReference type="Proteomes" id="UP000229730"/>
    </source>
</evidence>
<dbReference type="SUPFAM" id="SSF55729">
    <property type="entry name" value="Acyl-CoA N-acyltransferases (Nat)"/>
    <property type="match status" value="1"/>
</dbReference>
<dbReference type="PANTHER" id="PTHR37323">
    <property type="entry name" value="GCN5-RELATED N-ACETYLTRANSFERASE"/>
    <property type="match status" value="1"/>
</dbReference>
<keyword evidence="3" id="KW-0808">Transferase</keyword>
<proteinExistence type="inferred from homology"/>